<dbReference type="SUPFAM" id="SSF50475">
    <property type="entry name" value="FMN-binding split barrel"/>
    <property type="match status" value="1"/>
</dbReference>
<comment type="similarity">
    <text evidence="1">Belongs to the non-flavoprotein flavin reductase family.</text>
</comment>
<dbReference type="SMART" id="SM00903">
    <property type="entry name" value="Flavin_Reduct"/>
    <property type="match status" value="1"/>
</dbReference>
<gene>
    <name evidence="4" type="ORF">C8E97_2431</name>
</gene>
<accession>A0A495VX73</accession>
<dbReference type="EMBL" id="RBXO01000001">
    <property type="protein sequence ID" value="RKT53849.1"/>
    <property type="molecule type" value="Genomic_DNA"/>
</dbReference>
<sequence>MAEIDPVHFRQTLGRLPTGVTIVTSTDDRGEPIGVACNSFTSVSLDPPLVLACAAKGSSTWPAIRARAAFTVNVLDRHGEWLCRRFAAKGADRFAGVRWTPSPTGPELDGALAWISCTTEVEHEAGDHVIVVARVVGLSQSGLAGPPLVFHRGRYGSFFQPVIRPVPGLTG</sequence>
<evidence type="ECO:0000256" key="2">
    <source>
        <dbReference type="ARBA" id="ARBA00023002"/>
    </source>
</evidence>
<feature type="domain" description="Flavin reductase like" evidence="3">
    <location>
        <begin position="13"/>
        <end position="157"/>
    </location>
</feature>
<evidence type="ECO:0000313" key="4">
    <source>
        <dbReference type="EMBL" id="RKT53849.1"/>
    </source>
</evidence>
<reference evidence="4 5" key="1">
    <citation type="submission" date="2018-10" db="EMBL/GenBank/DDBJ databases">
        <title>Sequencing the genomes of 1000 actinobacteria strains.</title>
        <authorList>
            <person name="Klenk H.-P."/>
        </authorList>
    </citation>
    <scope>NUCLEOTIDE SEQUENCE [LARGE SCALE GENOMIC DNA]</scope>
    <source>
        <strain evidence="4 5">DSM 43800</strain>
    </source>
</reference>
<protein>
    <submittedName>
        <fullName evidence="4">Flavin reductase (DIM6/NTAB) family NADH-FMN oxidoreductase RutF</fullName>
    </submittedName>
</protein>
<dbReference type="AlphaFoldDB" id="A0A495VX73"/>
<dbReference type="Proteomes" id="UP000282084">
    <property type="component" value="Unassembled WGS sequence"/>
</dbReference>
<dbReference type="GO" id="GO:0010181">
    <property type="term" value="F:FMN binding"/>
    <property type="evidence" value="ECO:0007669"/>
    <property type="project" value="InterPro"/>
</dbReference>
<dbReference type="Gene3D" id="2.30.110.10">
    <property type="entry name" value="Electron Transport, Fmn-binding Protein, Chain A"/>
    <property type="match status" value="1"/>
</dbReference>
<organism evidence="4 5">
    <name type="scientific">Saccharothrix australiensis</name>
    <dbReference type="NCBI Taxonomy" id="2072"/>
    <lineage>
        <taxon>Bacteria</taxon>
        <taxon>Bacillati</taxon>
        <taxon>Actinomycetota</taxon>
        <taxon>Actinomycetes</taxon>
        <taxon>Pseudonocardiales</taxon>
        <taxon>Pseudonocardiaceae</taxon>
        <taxon>Saccharothrix</taxon>
    </lineage>
</organism>
<comment type="caution">
    <text evidence="4">The sequence shown here is derived from an EMBL/GenBank/DDBJ whole genome shotgun (WGS) entry which is preliminary data.</text>
</comment>
<dbReference type="InterPro" id="IPR050268">
    <property type="entry name" value="NADH-dep_flavin_reductase"/>
</dbReference>
<evidence type="ECO:0000313" key="5">
    <source>
        <dbReference type="Proteomes" id="UP000282084"/>
    </source>
</evidence>
<dbReference type="RefSeq" id="WP_121004672.1">
    <property type="nucleotide sequence ID" value="NZ_RBXO01000001.1"/>
</dbReference>
<proteinExistence type="inferred from homology"/>
<dbReference type="PANTHER" id="PTHR30466:SF11">
    <property type="entry name" value="FLAVIN-DEPENDENT MONOOXYGENASE, REDUCTASE SUBUNIT HSAB"/>
    <property type="match status" value="1"/>
</dbReference>
<dbReference type="InterPro" id="IPR012349">
    <property type="entry name" value="Split_barrel_FMN-bd"/>
</dbReference>
<evidence type="ECO:0000256" key="1">
    <source>
        <dbReference type="ARBA" id="ARBA00008898"/>
    </source>
</evidence>
<evidence type="ECO:0000259" key="3">
    <source>
        <dbReference type="SMART" id="SM00903"/>
    </source>
</evidence>
<keyword evidence="2" id="KW-0560">Oxidoreductase</keyword>
<dbReference type="Pfam" id="PF01613">
    <property type="entry name" value="Flavin_Reduct"/>
    <property type="match status" value="1"/>
</dbReference>
<dbReference type="OrthoDB" id="9792858at2"/>
<keyword evidence="5" id="KW-1185">Reference proteome</keyword>
<dbReference type="InterPro" id="IPR002563">
    <property type="entry name" value="Flavin_Rdtase-like_dom"/>
</dbReference>
<dbReference type="GO" id="GO:0042602">
    <property type="term" value="F:riboflavin reductase (NADPH) activity"/>
    <property type="evidence" value="ECO:0007669"/>
    <property type="project" value="TreeGrafter"/>
</dbReference>
<dbReference type="PANTHER" id="PTHR30466">
    <property type="entry name" value="FLAVIN REDUCTASE"/>
    <property type="match status" value="1"/>
</dbReference>
<name>A0A495VX73_9PSEU</name>